<evidence type="ECO:0000313" key="4">
    <source>
        <dbReference type="Proteomes" id="UP001165122"/>
    </source>
</evidence>
<reference evidence="4" key="1">
    <citation type="journal article" date="2023" name="Commun. Biol.">
        <title>Genome analysis of Parmales, the sister group of diatoms, reveals the evolutionary specialization of diatoms from phago-mixotrophs to photoautotrophs.</title>
        <authorList>
            <person name="Ban H."/>
            <person name="Sato S."/>
            <person name="Yoshikawa S."/>
            <person name="Yamada K."/>
            <person name="Nakamura Y."/>
            <person name="Ichinomiya M."/>
            <person name="Sato N."/>
            <person name="Blanc-Mathieu R."/>
            <person name="Endo H."/>
            <person name="Kuwata A."/>
            <person name="Ogata H."/>
        </authorList>
    </citation>
    <scope>NUCLEOTIDE SEQUENCE [LARGE SCALE GENOMIC DNA]</scope>
    <source>
        <strain evidence="4">NIES 3700</strain>
    </source>
</reference>
<dbReference type="Proteomes" id="UP001165122">
    <property type="component" value="Unassembled WGS sequence"/>
</dbReference>
<evidence type="ECO:0000256" key="1">
    <source>
        <dbReference type="SAM" id="MobiDB-lite"/>
    </source>
</evidence>
<protein>
    <submittedName>
        <fullName evidence="3">Uncharacterized protein</fullName>
    </submittedName>
</protein>
<name>A0A9W7CJ08_9STRA</name>
<comment type="caution">
    <text evidence="3">The sequence shown here is derived from an EMBL/GenBank/DDBJ whole genome shotgun (WGS) entry which is preliminary data.</text>
</comment>
<accession>A0A9W7CJ08</accession>
<keyword evidence="4" id="KW-1185">Reference proteome</keyword>
<gene>
    <name evidence="3" type="ORF">TrLO_g11646</name>
</gene>
<feature type="signal peptide" evidence="2">
    <location>
        <begin position="1"/>
        <end position="22"/>
    </location>
</feature>
<proteinExistence type="predicted"/>
<dbReference type="EMBL" id="BRXW01000088">
    <property type="protein sequence ID" value="GMI05534.1"/>
    <property type="molecule type" value="Genomic_DNA"/>
</dbReference>
<dbReference type="AlphaFoldDB" id="A0A9W7CJ08"/>
<feature type="region of interest" description="Disordered" evidence="1">
    <location>
        <begin position="56"/>
        <end position="95"/>
    </location>
</feature>
<organism evidence="3 4">
    <name type="scientific">Triparma laevis f. longispina</name>
    <dbReference type="NCBI Taxonomy" id="1714387"/>
    <lineage>
        <taxon>Eukaryota</taxon>
        <taxon>Sar</taxon>
        <taxon>Stramenopiles</taxon>
        <taxon>Ochrophyta</taxon>
        <taxon>Bolidophyceae</taxon>
        <taxon>Parmales</taxon>
        <taxon>Triparmaceae</taxon>
        <taxon>Triparma</taxon>
    </lineage>
</organism>
<evidence type="ECO:0000313" key="3">
    <source>
        <dbReference type="EMBL" id="GMI05534.1"/>
    </source>
</evidence>
<dbReference type="OrthoDB" id="48363at2759"/>
<feature type="chain" id="PRO_5040916600" evidence="2">
    <location>
        <begin position="23"/>
        <end position="192"/>
    </location>
</feature>
<feature type="compositionally biased region" description="Low complexity" evidence="1">
    <location>
        <begin position="84"/>
        <end position="93"/>
    </location>
</feature>
<evidence type="ECO:0000256" key="2">
    <source>
        <dbReference type="SAM" id="SignalP"/>
    </source>
</evidence>
<sequence length="192" mass="21766">MNMNKLSALFAIFSSLILPSQPFSPVPSHSPPITRWRSRTLSLNPLASQTILKAQADDKEPRVRKNLKKKETKSSAAERRRRIASSSSTSDTDSIFKTKDTRPLISSSAIESGLDYWISDSDQKTFTLRKKLQKRKKLNEKQIDSKKLKEEISAPYRENWIGVFSLLIATLSVIIIKFPELVETPIIPIPDL</sequence>
<keyword evidence="2" id="KW-0732">Signal</keyword>